<accession>A0A833W8I2</accession>
<comment type="caution">
    <text evidence="1">The sequence shown here is derived from an EMBL/GenBank/DDBJ whole genome shotgun (WGS) entry which is preliminary data.</text>
</comment>
<organism evidence="1 2">
    <name type="scientific">Phytophthora infestans</name>
    <name type="common">Potato late blight agent</name>
    <name type="synonym">Botrytis infestans</name>
    <dbReference type="NCBI Taxonomy" id="4787"/>
    <lineage>
        <taxon>Eukaryota</taxon>
        <taxon>Sar</taxon>
        <taxon>Stramenopiles</taxon>
        <taxon>Oomycota</taxon>
        <taxon>Peronosporomycetes</taxon>
        <taxon>Peronosporales</taxon>
        <taxon>Peronosporaceae</taxon>
        <taxon>Phytophthora</taxon>
    </lineage>
</organism>
<dbReference type="Proteomes" id="UP000602510">
    <property type="component" value="Unassembled WGS sequence"/>
</dbReference>
<evidence type="ECO:0000313" key="2">
    <source>
        <dbReference type="Proteomes" id="UP000602510"/>
    </source>
</evidence>
<protein>
    <submittedName>
        <fullName evidence="1">Uncharacterized protein</fullName>
    </submittedName>
</protein>
<keyword evidence="2" id="KW-1185">Reference proteome</keyword>
<sequence length="311" mass="35757">MQRSIPLEYNDSQKYIRTCYGPLIEQWQMDFAQSQDARPTQVKQDARPSGQPLQEQYTRIGFDENHVAEELGGAYGFLKKLTMDTAGEQDDNVFDGGGSVPEQLVGSDPFKEEMKYIRPVWMEGISAHIYGWTVLTLIPLFHVDPTMQLKCSFNIKAFYVDLFSQWGLFKKQQSPVDKAIHPDDLTSSWNGFVIAFKRSPSNWIEMSFNTARKKFIKSTMLGHVMDCIFCYSGNARMKPRTPSDPKLPSELDAAIQRLKEHLVKKRLSKIEEESEETKEEAILNLTYEEQLLNEIARLRGQLDVSVKEKIK</sequence>
<name>A0A833W8I2_PHYIN</name>
<dbReference type="AlphaFoldDB" id="A0A833W8I2"/>
<reference evidence="1" key="1">
    <citation type="submission" date="2020-04" db="EMBL/GenBank/DDBJ databases">
        <title>Hybrid Assembly of Korean Phytophthora infestans isolates.</title>
        <authorList>
            <person name="Prokchorchik M."/>
            <person name="Lee Y."/>
            <person name="Seo J."/>
            <person name="Cho J.-H."/>
            <person name="Park Y.-E."/>
            <person name="Jang D.-C."/>
            <person name="Im J.-S."/>
            <person name="Choi J.-G."/>
            <person name="Park H.-J."/>
            <person name="Lee G.-B."/>
            <person name="Lee Y.-G."/>
            <person name="Hong S.-Y."/>
            <person name="Cho K."/>
            <person name="Sohn K.H."/>
        </authorList>
    </citation>
    <scope>NUCLEOTIDE SEQUENCE</scope>
    <source>
        <strain evidence="1">KR_1_A1</strain>
    </source>
</reference>
<gene>
    <name evidence="1" type="ORF">GN244_ATG01045</name>
</gene>
<dbReference type="EMBL" id="WSZM01000015">
    <property type="protein sequence ID" value="KAF4046654.1"/>
    <property type="molecule type" value="Genomic_DNA"/>
</dbReference>
<evidence type="ECO:0000313" key="1">
    <source>
        <dbReference type="EMBL" id="KAF4046654.1"/>
    </source>
</evidence>
<proteinExistence type="predicted"/>